<feature type="non-terminal residue" evidence="2">
    <location>
        <position position="1"/>
    </location>
</feature>
<dbReference type="EMBL" id="CAJVPQ010030773">
    <property type="protein sequence ID" value="CAG8777444.1"/>
    <property type="molecule type" value="Genomic_DNA"/>
</dbReference>
<reference evidence="2" key="1">
    <citation type="submission" date="2021-06" db="EMBL/GenBank/DDBJ databases">
        <authorList>
            <person name="Kallberg Y."/>
            <person name="Tangrot J."/>
            <person name="Rosling A."/>
        </authorList>
    </citation>
    <scope>NUCLEOTIDE SEQUENCE</scope>
    <source>
        <strain evidence="2">UK204</strain>
    </source>
</reference>
<feature type="compositionally biased region" description="Gly residues" evidence="1">
    <location>
        <begin position="33"/>
        <end position="66"/>
    </location>
</feature>
<name>A0A9N9JEY2_9GLOM</name>
<feature type="compositionally biased region" description="Polar residues" evidence="1">
    <location>
        <begin position="1"/>
        <end position="20"/>
    </location>
</feature>
<evidence type="ECO:0000313" key="2">
    <source>
        <dbReference type="EMBL" id="CAG8777444.1"/>
    </source>
</evidence>
<protein>
    <submittedName>
        <fullName evidence="2">8572_t:CDS:1</fullName>
    </submittedName>
</protein>
<gene>
    <name evidence="2" type="ORF">FCALED_LOCUS17911</name>
</gene>
<comment type="caution">
    <text evidence="2">The sequence shown here is derived from an EMBL/GenBank/DDBJ whole genome shotgun (WGS) entry which is preliminary data.</text>
</comment>
<proteinExistence type="predicted"/>
<sequence>IENQKKNGQTLYQLLNNKNNTGGGSSGNNFDGGSSGDGSSGGSSGGGSSGGSSGGGSSSGFFGGGSKSDNANKTIKNALINRIENKLKLESEHLTPGYKLRLIAVQHYLQLLNKGHAKLEASQIVADLLNRGIWFARCVRSWTKAFIEY</sequence>
<accession>A0A9N9JEY2</accession>
<dbReference type="Proteomes" id="UP000789570">
    <property type="component" value="Unassembled WGS sequence"/>
</dbReference>
<evidence type="ECO:0000256" key="1">
    <source>
        <dbReference type="SAM" id="MobiDB-lite"/>
    </source>
</evidence>
<evidence type="ECO:0000313" key="3">
    <source>
        <dbReference type="Proteomes" id="UP000789570"/>
    </source>
</evidence>
<dbReference type="AlphaFoldDB" id="A0A9N9JEY2"/>
<dbReference type="OrthoDB" id="10044727at2759"/>
<keyword evidence="3" id="KW-1185">Reference proteome</keyword>
<feature type="region of interest" description="Disordered" evidence="1">
    <location>
        <begin position="1"/>
        <end position="69"/>
    </location>
</feature>
<feature type="non-terminal residue" evidence="2">
    <location>
        <position position="149"/>
    </location>
</feature>
<organism evidence="2 3">
    <name type="scientific">Funneliformis caledonium</name>
    <dbReference type="NCBI Taxonomy" id="1117310"/>
    <lineage>
        <taxon>Eukaryota</taxon>
        <taxon>Fungi</taxon>
        <taxon>Fungi incertae sedis</taxon>
        <taxon>Mucoromycota</taxon>
        <taxon>Glomeromycotina</taxon>
        <taxon>Glomeromycetes</taxon>
        <taxon>Glomerales</taxon>
        <taxon>Glomeraceae</taxon>
        <taxon>Funneliformis</taxon>
    </lineage>
</organism>